<dbReference type="AlphaFoldDB" id="A0A381RYM2"/>
<dbReference type="InterPro" id="IPR015943">
    <property type="entry name" value="WD40/YVTN_repeat-like_dom_sf"/>
</dbReference>
<organism evidence="1">
    <name type="scientific">marine metagenome</name>
    <dbReference type="NCBI Taxonomy" id="408172"/>
    <lineage>
        <taxon>unclassified sequences</taxon>
        <taxon>metagenomes</taxon>
        <taxon>ecological metagenomes</taxon>
    </lineage>
</organism>
<evidence type="ECO:0008006" key="2">
    <source>
        <dbReference type="Google" id="ProtNLM"/>
    </source>
</evidence>
<dbReference type="SUPFAM" id="SSF50998">
    <property type="entry name" value="Quinoprotein alcohol dehydrogenase-like"/>
    <property type="match status" value="1"/>
</dbReference>
<name>A0A381RYM2_9ZZZZ</name>
<reference evidence="1" key="1">
    <citation type="submission" date="2018-05" db="EMBL/GenBank/DDBJ databases">
        <authorList>
            <person name="Lanie J.A."/>
            <person name="Ng W.-L."/>
            <person name="Kazmierczak K.M."/>
            <person name="Andrzejewski T.M."/>
            <person name="Davidsen T.M."/>
            <person name="Wayne K.J."/>
            <person name="Tettelin H."/>
            <person name="Glass J.I."/>
            <person name="Rusch D."/>
            <person name="Podicherti R."/>
            <person name="Tsui H.-C.T."/>
            <person name="Winkler M.E."/>
        </authorList>
    </citation>
    <scope>NUCLEOTIDE SEQUENCE</scope>
</reference>
<evidence type="ECO:0000313" key="1">
    <source>
        <dbReference type="EMBL" id="SUZ96209.1"/>
    </source>
</evidence>
<protein>
    <recommendedName>
        <fullName evidence="2">Two component regulator three Y domain-containing protein</fullName>
    </recommendedName>
</protein>
<dbReference type="Gene3D" id="2.130.10.10">
    <property type="entry name" value="YVTN repeat-like/Quinoprotein amine dehydrogenase"/>
    <property type="match status" value="3"/>
</dbReference>
<gene>
    <name evidence="1" type="ORF">METZ01_LOCUS49063</name>
</gene>
<accession>A0A381RYM2</accession>
<proteinExistence type="predicted"/>
<sequence>MVLNKKKITLYKFFFFLFTAIILAQPRAKYRPFDWLLFKEPGNINALSEGYEYLYIATSHGGIYRYSLYSSQYDFPITTAQGLNNNNITSVHFDHNTGIIWASSPGFMQYSYTREGDWRLIDFIDLGLTTKDRISRIGNSENYVWAQANAVYIKMDKSSGILSGIYPRPDELNIKWSSDKYLMQNEIGNIVNNYTIMSGWMVSGSQFIDNYGRYIDITSGLIGAHNDVWIGSSDGTLFHGNKTMEAIFPTEFGIRGSNINALLFDDDKLWIGSKDYDIGRGITRLNTNNFQADHYDFDITVNMSLTEVHSIYNFDSDLWLGGNGVVLVLDKNENYWRTLGEDRGIPNSDVTSMVGDSNYVWIGSYYGIRQIDRRARREESMGFEYLFYNHPVHDLYINEYGVWIASRTGIYVYDKSNPQIRNALSLGISYLDFPVSRVTSIYQHKNILYFATNIGVITFDLDEQIWDMLISAAEYKGLIVSDMLVVGKFCFIGTDQGLFRINLKSHSVREYNFDFIGSVNALEYMDKFIWMGTSEGLIRFKWRKDL</sequence>
<dbReference type="InterPro" id="IPR011047">
    <property type="entry name" value="Quinoprotein_ADH-like_sf"/>
</dbReference>
<dbReference type="EMBL" id="UINC01002393">
    <property type="protein sequence ID" value="SUZ96209.1"/>
    <property type="molecule type" value="Genomic_DNA"/>
</dbReference>